<dbReference type="PANTHER" id="PTHR11910">
    <property type="entry name" value="ATP SYNTHASE DELTA CHAIN"/>
    <property type="match status" value="1"/>
</dbReference>
<dbReference type="NCBIfam" id="NF004403">
    <property type="entry name" value="PRK05758.2-4"/>
    <property type="match status" value="1"/>
</dbReference>
<evidence type="ECO:0000256" key="6">
    <source>
        <dbReference type="ARBA" id="ARBA00023196"/>
    </source>
</evidence>
<evidence type="ECO:0000313" key="9">
    <source>
        <dbReference type="EMBL" id="SDO07667.1"/>
    </source>
</evidence>
<accession>A0A1H0GL51</accession>
<dbReference type="STRING" id="745820.SAMN04488053_106155"/>
<dbReference type="Gene3D" id="1.10.520.20">
    <property type="entry name" value="N-terminal domain of the delta subunit of the F1F0-ATP synthase"/>
    <property type="match status" value="1"/>
</dbReference>
<dbReference type="GO" id="GO:0045259">
    <property type="term" value="C:proton-transporting ATP synthase complex"/>
    <property type="evidence" value="ECO:0007669"/>
    <property type="project" value="UniProtKB-KW"/>
</dbReference>
<dbReference type="Pfam" id="PF00213">
    <property type="entry name" value="OSCP"/>
    <property type="match status" value="1"/>
</dbReference>
<evidence type="ECO:0000256" key="2">
    <source>
        <dbReference type="ARBA" id="ARBA00022448"/>
    </source>
</evidence>
<sequence length="183" mass="20295">MIKHPLGSRYAAALFELAQERNALDQTLTDLDTVTQVIQETNLLDEVFRHPKMTGSRKKEILKQAFQGKVSEHVLNLLQLLVDNKRESLFTAIAEDFKTLTYEAQGTAEATVYSAKLLGEAEKTAIGEVFARKAGKAKLLIENVVDKDVIGGLRVRIGDTVYDGTVANQLARIHERMIAGNSR</sequence>
<dbReference type="PRINTS" id="PR00125">
    <property type="entry name" value="ATPASEDELTA"/>
</dbReference>
<dbReference type="InterPro" id="IPR020781">
    <property type="entry name" value="ATPase_OSCP/d_CS"/>
</dbReference>
<keyword evidence="5 8" id="KW-0472">Membrane</keyword>
<dbReference type="SUPFAM" id="SSF47928">
    <property type="entry name" value="N-terminal domain of the delta subunit of the F1F0-ATP synthase"/>
    <property type="match status" value="1"/>
</dbReference>
<keyword evidence="2 8" id="KW-0813">Transport</keyword>
<dbReference type="OrthoDB" id="9802471at2"/>
<dbReference type="InterPro" id="IPR000711">
    <property type="entry name" value="ATPase_OSCP/dsu"/>
</dbReference>
<keyword evidence="3 8" id="KW-0375">Hydrogen ion transport</keyword>
<dbReference type="NCBIfam" id="TIGR01145">
    <property type="entry name" value="ATP_synt_delta"/>
    <property type="match status" value="1"/>
</dbReference>
<keyword evidence="10" id="KW-1185">Reference proteome</keyword>
<evidence type="ECO:0000256" key="3">
    <source>
        <dbReference type="ARBA" id="ARBA00022781"/>
    </source>
</evidence>
<dbReference type="GO" id="GO:0046933">
    <property type="term" value="F:proton-transporting ATP synthase activity, rotational mechanism"/>
    <property type="evidence" value="ECO:0007669"/>
    <property type="project" value="UniProtKB-UniRule"/>
</dbReference>
<evidence type="ECO:0000256" key="4">
    <source>
        <dbReference type="ARBA" id="ARBA00023065"/>
    </source>
</evidence>
<reference evidence="10" key="1">
    <citation type="submission" date="2016-10" db="EMBL/GenBank/DDBJ databases">
        <authorList>
            <person name="Varghese N."/>
            <person name="Submissions S."/>
        </authorList>
    </citation>
    <scope>NUCLEOTIDE SEQUENCE [LARGE SCALE GENOMIC DNA]</scope>
    <source>
        <strain evidence="10">CGMCC 1.10369</strain>
    </source>
</reference>
<keyword evidence="4 8" id="KW-0406">Ion transport</keyword>
<comment type="function">
    <text evidence="8">This protein is part of the stalk that links CF(0) to CF(1). It either transmits conformational changes from CF(0) to CF(1) or is implicated in proton conduction.</text>
</comment>
<dbReference type="PROSITE" id="PS00389">
    <property type="entry name" value="ATPASE_DELTA"/>
    <property type="match status" value="1"/>
</dbReference>
<name>A0A1H0GL51_9BACI</name>
<dbReference type="InterPro" id="IPR026015">
    <property type="entry name" value="ATP_synth_OSCP/delta_N_sf"/>
</dbReference>
<comment type="subcellular location">
    <subcellularLocation>
        <location evidence="8">Cell membrane</location>
        <topology evidence="8">Peripheral membrane protein</topology>
    </subcellularLocation>
    <subcellularLocation>
        <location evidence="1">Membrane</location>
    </subcellularLocation>
</comment>
<evidence type="ECO:0000256" key="7">
    <source>
        <dbReference type="ARBA" id="ARBA00023310"/>
    </source>
</evidence>
<dbReference type="HAMAP" id="MF_01416">
    <property type="entry name" value="ATP_synth_delta_bact"/>
    <property type="match status" value="1"/>
</dbReference>
<organism evidence="9 10">
    <name type="scientific">Alkalicoccus daliensis</name>
    <dbReference type="NCBI Taxonomy" id="745820"/>
    <lineage>
        <taxon>Bacteria</taxon>
        <taxon>Bacillati</taxon>
        <taxon>Bacillota</taxon>
        <taxon>Bacilli</taxon>
        <taxon>Bacillales</taxon>
        <taxon>Bacillaceae</taxon>
        <taxon>Alkalicoccus</taxon>
    </lineage>
</organism>
<keyword evidence="8" id="KW-1003">Cell membrane</keyword>
<dbReference type="Proteomes" id="UP000198778">
    <property type="component" value="Unassembled WGS sequence"/>
</dbReference>
<proteinExistence type="inferred from homology"/>
<evidence type="ECO:0000313" key="10">
    <source>
        <dbReference type="Proteomes" id="UP000198778"/>
    </source>
</evidence>
<evidence type="ECO:0000256" key="1">
    <source>
        <dbReference type="ARBA" id="ARBA00004370"/>
    </source>
</evidence>
<dbReference type="RefSeq" id="WP_090843055.1">
    <property type="nucleotide sequence ID" value="NZ_FNIL01000006.1"/>
</dbReference>
<dbReference type="EMBL" id="FNIL01000006">
    <property type="protein sequence ID" value="SDO07667.1"/>
    <property type="molecule type" value="Genomic_DNA"/>
</dbReference>
<evidence type="ECO:0000256" key="8">
    <source>
        <dbReference type="HAMAP-Rule" id="MF_01416"/>
    </source>
</evidence>
<comment type="function">
    <text evidence="8">F(1)F(0) ATP synthase produces ATP from ADP in the presence of a proton or sodium gradient. F-type ATPases consist of two structural domains, F(1) containing the extramembraneous catalytic core and F(0) containing the membrane proton channel, linked together by a central stalk and a peripheral stalk. During catalysis, ATP synthesis in the catalytic domain of F(1) is coupled via a rotary mechanism of the central stalk subunits to proton translocation.</text>
</comment>
<dbReference type="GO" id="GO:0005886">
    <property type="term" value="C:plasma membrane"/>
    <property type="evidence" value="ECO:0007669"/>
    <property type="project" value="UniProtKB-SubCell"/>
</dbReference>
<keyword evidence="6 8" id="KW-0139">CF(1)</keyword>
<dbReference type="AlphaFoldDB" id="A0A1H0GL51"/>
<comment type="similarity">
    <text evidence="8">Belongs to the ATPase delta chain family.</text>
</comment>
<protein>
    <recommendedName>
        <fullName evidence="8">ATP synthase subunit delta</fullName>
    </recommendedName>
    <alternativeName>
        <fullName evidence="8">ATP synthase F(1) sector subunit delta</fullName>
    </alternativeName>
    <alternativeName>
        <fullName evidence="8">F-type ATPase subunit delta</fullName>
        <shortName evidence="8">F-ATPase subunit delta</shortName>
    </alternativeName>
</protein>
<gene>
    <name evidence="8" type="primary">atpH</name>
    <name evidence="9" type="ORF">SAMN04488053_106155</name>
</gene>
<keyword evidence="7 8" id="KW-0066">ATP synthesis</keyword>
<evidence type="ECO:0000256" key="5">
    <source>
        <dbReference type="ARBA" id="ARBA00023136"/>
    </source>
</evidence>